<organism evidence="2 3">
    <name type="scientific">Mycena alexandri</name>
    <dbReference type="NCBI Taxonomy" id="1745969"/>
    <lineage>
        <taxon>Eukaryota</taxon>
        <taxon>Fungi</taxon>
        <taxon>Dikarya</taxon>
        <taxon>Basidiomycota</taxon>
        <taxon>Agaricomycotina</taxon>
        <taxon>Agaricomycetes</taxon>
        <taxon>Agaricomycetidae</taxon>
        <taxon>Agaricales</taxon>
        <taxon>Marasmiineae</taxon>
        <taxon>Mycenaceae</taxon>
        <taxon>Mycena</taxon>
    </lineage>
</organism>
<dbReference type="Proteomes" id="UP001218188">
    <property type="component" value="Unassembled WGS sequence"/>
</dbReference>
<dbReference type="EMBL" id="JARJCM010000168">
    <property type="protein sequence ID" value="KAJ7024524.1"/>
    <property type="molecule type" value="Genomic_DNA"/>
</dbReference>
<evidence type="ECO:0000313" key="2">
    <source>
        <dbReference type="EMBL" id="KAJ7024524.1"/>
    </source>
</evidence>
<keyword evidence="1" id="KW-0732">Signal</keyword>
<dbReference type="Gene3D" id="3.80.10.10">
    <property type="entry name" value="Ribonuclease Inhibitor"/>
    <property type="match status" value="1"/>
</dbReference>
<evidence type="ECO:0000313" key="3">
    <source>
        <dbReference type="Proteomes" id="UP001218188"/>
    </source>
</evidence>
<accession>A0AAD6SBJ3</accession>
<feature type="signal peptide" evidence="1">
    <location>
        <begin position="1"/>
        <end position="25"/>
    </location>
</feature>
<name>A0AAD6SBJ3_9AGAR</name>
<feature type="chain" id="PRO_5042133484" evidence="1">
    <location>
        <begin position="26"/>
        <end position="465"/>
    </location>
</feature>
<comment type="caution">
    <text evidence="2">The sequence shown here is derived from an EMBL/GenBank/DDBJ whole genome shotgun (WGS) entry which is preliminary data.</text>
</comment>
<proteinExistence type="predicted"/>
<dbReference type="SUPFAM" id="SSF52058">
    <property type="entry name" value="L domain-like"/>
    <property type="match status" value="1"/>
</dbReference>
<dbReference type="AlphaFoldDB" id="A0AAD6SBJ3"/>
<sequence>MSNLTVHSSCWFLFPLFVFLPGAPGMHQTCPPVPTPPVYIKYVPPCPHTTTMVTHVPPVPPPPTPSVVGLSSDRHAWAIIPVGLYTHPQYIQFCIKKAGEIPLTLYFNLVQYGAQRPGSAPGKVPPTPAEMANTIFPLLTQVTRPSLIQEVFVRSTHTDSCANIISWLGRLDNRALRRAAMVLDAPLDRTEEVLMCAPLSFPGTPSMLSELRLGQSIPPWQFKLQAVYQNLSVLRLTSFLGGRMSTRMEISDALGAMKRLTLLELSNVECKDTFPEDEPNPFLPLLTDLILSFSHPSSAEFVSHIDMPALRRLRLDIYSARRSPRPTIESFVRVCHHFLRFLTVLDLRHVTASRKELELFFATMSDLRILDVGRGTQKLTEELLSLMVDRVAVIKNLTIVRFGGSVSNDNLLSLLRTRSWTRDSSIISHNLTGVSGFAQQEATLQQGSLVIVPLIRPVRFGDWYQ</sequence>
<keyword evidence="3" id="KW-1185">Reference proteome</keyword>
<protein>
    <submittedName>
        <fullName evidence="2">Uncharacterized protein</fullName>
    </submittedName>
</protein>
<gene>
    <name evidence="2" type="ORF">C8F04DRAFT_1192338</name>
</gene>
<dbReference type="InterPro" id="IPR032675">
    <property type="entry name" value="LRR_dom_sf"/>
</dbReference>
<evidence type="ECO:0000256" key="1">
    <source>
        <dbReference type="SAM" id="SignalP"/>
    </source>
</evidence>
<reference evidence="2" key="1">
    <citation type="submission" date="2023-03" db="EMBL/GenBank/DDBJ databases">
        <title>Massive genome expansion in bonnet fungi (Mycena s.s.) driven by repeated elements and novel gene families across ecological guilds.</title>
        <authorList>
            <consortium name="Lawrence Berkeley National Laboratory"/>
            <person name="Harder C.B."/>
            <person name="Miyauchi S."/>
            <person name="Viragh M."/>
            <person name="Kuo A."/>
            <person name="Thoen E."/>
            <person name="Andreopoulos B."/>
            <person name="Lu D."/>
            <person name="Skrede I."/>
            <person name="Drula E."/>
            <person name="Henrissat B."/>
            <person name="Morin E."/>
            <person name="Kohler A."/>
            <person name="Barry K."/>
            <person name="LaButti K."/>
            <person name="Morin E."/>
            <person name="Salamov A."/>
            <person name="Lipzen A."/>
            <person name="Mereny Z."/>
            <person name="Hegedus B."/>
            <person name="Baldrian P."/>
            <person name="Stursova M."/>
            <person name="Weitz H."/>
            <person name="Taylor A."/>
            <person name="Grigoriev I.V."/>
            <person name="Nagy L.G."/>
            <person name="Martin F."/>
            <person name="Kauserud H."/>
        </authorList>
    </citation>
    <scope>NUCLEOTIDE SEQUENCE</scope>
    <source>
        <strain evidence="2">CBHHK200</strain>
    </source>
</reference>